<protein>
    <submittedName>
        <fullName evidence="1">Uncharacterized protein</fullName>
    </submittedName>
</protein>
<reference evidence="2" key="1">
    <citation type="submission" date="2013-09" db="EMBL/GenBank/DDBJ databases">
        <title>Corchorus olitorius genome sequencing.</title>
        <authorList>
            <person name="Alam M."/>
            <person name="Haque M.S."/>
            <person name="Islam M.S."/>
            <person name="Emdad E.M."/>
            <person name="Islam M.M."/>
            <person name="Ahmed B."/>
            <person name="Halim A."/>
            <person name="Hossen Q.M.M."/>
            <person name="Hossain M.Z."/>
            <person name="Ahmed R."/>
            <person name="Khan M.M."/>
            <person name="Islam R."/>
            <person name="Rashid M.M."/>
            <person name="Khan S.A."/>
            <person name="Rahman M.S."/>
            <person name="Alam M."/>
            <person name="Yahiya A.S."/>
            <person name="Khan M.S."/>
            <person name="Azam M.S."/>
            <person name="Haque T."/>
            <person name="Lashkar M.Z.H."/>
            <person name="Akhand A.I."/>
            <person name="Morshed G."/>
            <person name="Roy S."/>
            <person name="Uddin K.S."/>
            <person name="Rabeya T."/>
            <person name="Hossain A.S."/>
            <person name="Chowdhury A."/>
            <person name="Snigdha A.R."/>
            <person name="Mortoza M.S."/>
            <person name="Matin S.A."/>
            <person name="Hoque S.M.E."/>
            <person name="Islam M.K."/>
            <person name="Roy D.K."/>
            <person name="Haider R."/>
            <person name="Moosa M.M."/>
            <person name="Elias S.M."/>
            <person name="Hasan A.M."/>
            <person name="Jahan S."/>
            <person name="Shafiuddin M."/>
            <person name="Mahmood N."/>
            <person name="Shommy N.S."/>
        </authorList>
    </citation>
    <scope>NUCLEOTIDE SEQUENCE [LARGE SCALE GENOMIC DNA]</scope>
    <source>
        <strain evidence="2">cv. O-4</strain>
    </source>
</reference>
<comment type="caution">
    <text evidence="1">The sequence shown here is derived from an EMBL/GenBank/DDBJ whole genome shotgun (WGS) entry which is preliminary data.</text>
</comment>
<organism evidence="1 2">
    <name type="scientific">Corchorus olitorius</name>
    <dbReference type="NCBI Taxonomy" id="93759"/>
    <lineage>
        <taxon>Eukaryota</taxon>
        <taxon>Viridiplantae</taxon>
        <taxon>Streptophyta</taxon>
        <taxon>Embryophyta</taxon>
        <taxon>Tracheophyta</taxon>
        <taxon>Spermatophyta</taxon>
        <taxon>Magnoliopsida</taxon>
        <taxon>eudicotyledons</taxon>
        <taxon>Gunneridae</taxon>
        <taxon>Pentapetalae</taxon>
        <taxon>rosids</taxon>
        <taxon>malvids</taxon>
        <taxon>Malvales</taxon>
        <taxon>Malvaceae</taxon>
        <taxon>Grewioideae</taxon>
        <taxon>Apeibeae</taxon>
        <taxon>Corchorus</taxon>
    </lineage>
</organism>
<name>A0A1R3J553_9ROSI</name>
<dbReference type="AlphaFoldDB" id="A0A1R3J553"/>
<evidence type="ECO:0000313" key="2">
    <source>
        <dbReference type="Proteomes" id="UP000187203"/>
    </source>
</evidence>
<dbReference type="Proteomes" id="UP000187203">
    <property type="component" value="Unassembled WGS sequence"/>
</dbReference>
<accession>A0A1R3J553</accession>
<dbReference type="EMBL" id="AWUE01016637">
    <property type="protein sequence ID" value="OMO89942.1"/>
    <property type="molecule type" value="Genomic_DNA"/>
</dbReference>
<gene>
    <name evidence="1" type="ORF">COLO4_19500</name>
</gene>
<keyword evidence="2" id="KW-1185">Reference proteome</keyword>
<proteinExistence type="predicted"/>
<sequence>MWSVSFGLFRSRPHRHHSTHQAPPTRYTLQVTLASRKASASAALFSCKLQFIISFQFFPTQKLQQQARNCH</sequence>
<evidence type="ECO:0000313" key="1">
    <source>
        <dbReference type="EMBL" id="OMO89942.1"/>
    </source>
</evidence>